<gene>
    <name evidence="2" type="ORF">ACFPN9_29170</name>
</gene>
<evidence type="ECO:0000313" key="2">
    <source>
        <dbReference type="EMBL" id="MFC5509289.1"/>
    </source>
</evidence>
<name>A0ABW0PER0_9HYPH</name>
<accession>A0ABW0PER0</accession>
<evidence type="ECO:0000256" key="1">
    <source>
        <dbReference type="SAM" id="MobiDB-lite"/>
    </source>
</evidence>
<protein>
    <submittedName>
        <fullName evidence="2">Uncharacterized protein</fullName>
    </submittedName>
</protein>
<sequence length="186" mass="20689">METIIRNGCAYRVEIEHDEDMGPPWEEHDGHGIVSAWTRRDKAPGEVIIARDGASRRYYDVAETLAQARRDGWGLGPDGLAALASRLGRSPTRREVAAEAVRQDCDRMRQWCADVWHWCGVIVKQLDEDGEETGETRSLWGIESDSGDYLDTVAGELADEMESERADAMADDIAASRPDLSPESRA</sequence>
<dbReference type="Proteomes" id="UP001596060">
    <property type="component" value="Unassembled WGS sequence"/>
</dbReference>
<reference evidence="3" key="1">
    <citation type="journal article" date="2019" name="Int. J. Syst. Evol. Microbiol.">
        <title>The Global Catalogue of Microorganisms (GCM) 10K type strain sequencing project: providing services to taxonomists for standard genome sequencing and annotation.</title>
        <authorList>
            <consortium name="The Broad Institute Genomics Platform"/>
            <consortium name="The Broad Institute Genome Sequencing Center for Infectious Disease"/>
            <person name="Wu L."/>
            <person name="Ma J."/>
        </authorList>
    </citation>
    <scope>NUCLEOTIDE SEQUENCE [LARGE SCALE GENOMIC DNA]</scope>
    <source>
        <strain evidence="3">CCUG 43117</strain>
    </source>
</reference>
<organism evidence="2 3">
    <name type="scientific">Bosea massiliensis</name>
    <dbReference type="NCBI Taxonomy" id="151419"/>
    <lineage>
        <taxon>Bacteria</taxon>
        <taxon>Pseudomonadati</taxon>
        <taxon>Pseudomonadota</taxon>
        <taxon>Alphaproteobacteria</taxon>
        <taxon>Hyphomicrobiales</taxon>
        <taxon>Boseaceae</taxon>
        <taxon>Bosea</taxon>
    </lineage>
</organism>
<proteinExistence type="predicted"/>
<evidence type="ECO:0000313" key="3">
    <source>
        <dbReference type="Proteomes" id="UP001596060"/>
    </source>
</evidence>
<comment type="caution">
    <text evidence="2">The sequence shown here is derived from an EMBL/GenBank/DDBJ whole genome shotgun (WGS) entry which is preliminary data.</text>
</comment>
<keyword evidence="3" id="KW-1185">Reference proteome</keyword>
<feature type="region of interest" description="Disordered" evidence="1">
    <location>
        <begin position="160"/>
        <end position="186"/>
    </location>
</feature>
<dbReference type="RefSeq" id="WP_377818044.1">
    <property type="nucleotide sequence ID" value="NZ_JBHSLU010000161.1"/>
</dbReference>
<dbReference type="EMBL" id="JBHSLU010000161">
    <property type="protein sequence ID" value="MFC5509289.1"/>
    <property type="molecule type" value="Genomic_DNA"/>
</dbReference>